<feature type="transmembrane region" description="Helical" evidence="1">
    <location>
        <begin position="129"/>
        <end position="149"/>
    </location>
</feature>
<comment type="caution">
    <text evidence="3">The sequence shown here is derived from an EMBL/GenBank/DDBJ whole genome shotgun (WGS) entry which is preliminary data.</text>
</comment>
<keyword evidence="1" id="KW-0472">Membrane</keyword>
<evidence type="ECO:0000313" key="3">
    <source>
        <dbReference type="EMBL" id="EEW25072.1"/>
    </source>
</evidence>
<proteinExistence type="predicted"/>
<accession>C8S1X4</accession>
<organism evidence="3 4">
    <name type="scientific">Rhodobacter ferrooxidans</name>
    <dbReference type="NCBI Taxonomy" id="371731"/>
    <lineage>
        <taxon>Bacteria</taxon>
        <taxon>Pseudomonadati</taxon>
        <taxon>Pseudomonadota</taxon>
        <taxon>Alphaproteobacteria</taxon>
        <taxon>Rhodobacterales</taxon>
        <taxon>Rhodobacter group</taxon>
        <taxon>Rhodobacter</taxon>
    </lineage>
</organism>
<reference evidence="3 4" key="1">
    <citation type="submission" date="2009-08" db="EMBL/GenBank/DDBJ databases">
        <title>The draft genome of Rhodobacter sp. SW2.</title>
        <authorList>
            <consortium name="US DOE Joint Genome Institute (JGI-PGF)"/>
            <person name="Lucas S."/>
            <person name="Copeland A."/>
            <person name="Lapidus A."/>
            <person name="Glavina del Rio T."/>
            <person name="Tice H."/>
            <person name="Bruce D."/>
            <person name="Goodwin L."/>
            <person name="Pitluck S."/>
            <person name="Larimer F."/>
            <person name="Land M.L."/>
            <person name="Hauser L."/>
            <person name="Emerson D."/>
        </authorList>
    </citation>
    <scope>NUCLEOTIDE SEQUENCE [LARGE SCALE GENOMIC DNA]</scope>
    <source>
        <strain evidence="3 4">SW2</strain>
    </source>
</reference>
<dbReference type="InterPro" id="IPR000326">
    <property type="entry name" value="PAP2/HPO"/>
</dbReference>
<evidence type="ECO:0000256" key="1">
    <source>
        <dbReference type="SAM" id="Phobius"/>
    </source>
</evidence>
<dbReference type="CDD" id="cd03385">
    <property type="entry name" value="PAP2_BcrC_like"/>
    <property type="match status" value="1"/>
</dbReference>
<name>C8S1X4_9RHOB</name>
<evidence type="ECO:0000259" key="2">
    <source>
        <dbReference type="SMART" id="SM00014"/>
    </source>
</evidence>
<dbReference type="Proteomes" id="UP000010121">
    <property type="component" value="Unassembled WGS sequence"/>
</dbReference>
<dbReference type="EMBL" id="ACYY01000012">
    <property type="protein sequence ID" value="EEW25072.1"/>
    <property type="molecule type" value="Genomic_DNA"/>
</dbReference>
<feature type="transmembrane region" description="Helical" evidence="1">
    <location>
        <begin position="25"/>
        <end position="48"/>
    </location>
</feature>
<dbReference type="Pfam" id="PF01569">
    <property type="entry name" value="PAP2"/>
    <property type="match status" value="1"/>
</dbReference>
<dbReference type="eggNOG" id="COG0671">
    <property type="taxonomic scope" value="Bacteria"/>
</dbReference>
<dbReference type="Gene3D" id="1.20.144.10">
    <property type="entry name" value="Phosphatidic acid phosphatase type 2/haloperoxidase"/>
    <property type="match status" value="1"/>
</dbReference>
<dbReference type="PANTHER" id="PTHR14969:SF13">
    <property type="entry name" value="AT30094P"/>
    <property type="match status" value="1"/>
</dbReference>
<feature type="transmembrane region" description="Helical" evidence="1">
    <location>
        <begin position="60"/>
        <end position="83"/>
    </location>
</feature>
<feature type="domain" description="Phosphatidic acid phosphatase type 2/haloperoxidase" evidence="2">
    <location>
        <begin position="60"/>
        <end position="170"/>
    </location>
</feature>
<protein>
    <submittedName>
        <fullName evidence="3">Phosphoesterase PA-phosphatase related protein</fullName>
    </submittedName>
</protein>
<dbReference type="InterPro" id="IPR036938">
    <property type="entry name" value="PAP2/HPO_sf"/>
</dbReference>
<dbReference type="RefSeq" id="WP_008030648.1">
    <property type="nucleotide sequence ID" value="NZ_ACYY01000012.1"/>
</dbReference>
<dbReference type="GO" id="GO:0005886">
    <property type="term" value="C:plasma membrane"/>
    <property type="evidence" value="ECO:0007669"/>
    <property type="project" value="InterPro"/>
</dbReference>
<keyword evidence="1" id="KW-1133">Transmembrane helix</keyword>
<keyword evidence="4" id="KW-1185">Reference proteome</keyword>
<feature type="transmembrane region" description="Helical" evidence="1">
    <location>
        <begin position="103"/>
        <end position="122"/>
    </location>
</feature>
<dbReference type="GO" id="GO:0050380">
    <property type="term" value="F:undecaprenyl-diphosphatase activity"/>
    <property type="evidence" value="ECO:0007669"/>
    <property type="project" value="InterPro"/>
</dbReference>
<dbReference type="SMART" id="SM00014">
    <property type="entry name" value="acidPPc"/>
    <property type="match status" value="1"/>
</dbReference>
<dbReference type="PANTHER" id="PTHR14969">
    <property type="entry name" value="SPHINGOSINE-1-PHOSPHATE PHOSPHOHYDROLASE"/>
    <property type="match status" value="1"/>
</dbReference>
<gene>
    <name evidence="3" type="ORF">Rsw2DRAFT_2052</name>
</gene>
<dbReference type="AlphaFoldDB" id="C8S1X4"/>
<feature type="transmembrane region" description="Helical" evidence="1">
    <location>
        <begin position="155"/>
        <end position="173"/>
    </location>
</feature>
<dbReference type="InterPro" id="IPR033879">
    <property type="entry name" value="UPP_Pase"/>
</dbReference>
<sequence length="206" mass="22408">MTLSAVELWNQNAFLVINAGAQAPALVIAIARMLASLAIYLAMILLIIAWVRRGKTVRFALLDATGAALIALAAAQGITATWYHPRPFEIGLGRQLLDHAAEASFPSDHATLMFSLAILLLCRAETRRWGSGMLLLGFAVAWSRIYLGVHFPLDMLGALGVAAFASSLIWMAGPSLHRWFYPLLVSIYETGIHRLGLPGSVFPRKL</sequence>
<keyword evidence="1" id="KW-0812">Transmembrane</keyword>
<dbReference type="SUPFAM" id="SSF48317">
    <property type="entry name" value="Acid phosphatase/Vanadium-dependent haloperoxidase"/>
    <property type="match status" value="1"/>
</dbReference>
<dbReference type="OrthoDB" id="9801622at2"/>
<dbReference type="STRING" id="371731.Rsw2DRAFT_2052"/>
<evidence type="ECO:0000313" key="4">
    <source>
        <dbReference type="Proteomes" id="UP000010121"/>
    </source>
</evidence>